<dbReference type="AlphaFoldDB" id="A0A1E3UGC4"/>
<evidence type="ECO:0000313" key="2">
    <source>
        <dbReference type="EMBL" id="ODR60516.1"/>
    </source>
</evidence>
<protein>
    <recommendedName>
        <fullName evidence="5">Glycosyl hydrolases family 2, sugar binding domain</fullName>
    </recommendedName>
</protein>
<dbReference type="Gene3D" id="2.60.120.260">
    <property type="entry name" value="Galactose-binding domain-like"/>
    <property type="match status" value="1"/>
</dbReference>
<dbReference type="InterPro" id="IPR053161">
    <property type="entry name" value="Ulvan_degrading_GH"/>
</dbReference>
<dbReference type="NCBIfam" id="NF045579">
    <property type="entry name" value="rhamnoside_JR"/>
    <property type="match status" value="1"/>
</dbReference>
<keyword evidence="4" id="KW-1185">Reference proteome</keyword>
<dbReference type="PANTHER" id="PTHR36848">
    <property type="entry name" value="DNA-BINDING PROTEIN (PUTATIVE SECRETED PROTEIN)-RELATED"/>
    <property type="match status" value="1"/>
</dbReference>
<dbReference type="EMBL" id="MEHA01000012">
    <property type="protein sequence ID" value="ODR49721.1"/>
    <property type="molecule type" value="Genomic_DNA"/>
</dbReference>
<name>A0A1E3UGC4_9FIRM</name>
<dbReference type="Pfam" id="PF17132">
    <property type="entry name" value="Glyco_hydro_106"/>
    <property type="match status" value="1"/>
</dbReference>
<reference evidence="1 3" key="2">
    <citation type="submission" date="2016-08" db="EMBL/GenBank/DDBJ databases">
        <authorList>
            <person name="Seilhamer J.J."/>
        </authorList>
    </citation>
    <scope>NUCLEOTIDE SEQUENCE [LARGE SCALE GENOMIC DNA]</scope>
    <source>
        <strain evidence="1 3">NML150140-1</strain>
    </source>
</reference>
<dbReference type="EMBL" id="MEHD01000011">
    <property type="protein sequence ID" value="ODR60516.1"/>
    <property type="molecule type" value="Genomic_DNA"/>
</dbReference>
<proteinExistence type="predicted"/>
<evidence type="ECO:0000313" key="4">
    <source>
        <dbReference type="Proteomes" id="UP000094869"/>
    </source>
</evidence>
<evidence type="ECO:0008006" key="5">
    <source>
        <dbReference type="Google" id="ProtNLM"/>
    </source>
</evidence>
<sequence length="858" mass="99170">MLEAGIGGVEIQILYALESGTRENLEYFSPEFFAILKFTGEEIHKRGMTMDLTLGSSWPFGGPFVPFVKSAPVVHPYSIDVRGPVIWNYDFTNRVAGEIVGCIMGRMENSEMIPASIRDISSKLEEKLLFGWPWGTQIRNLEVPEGDYKIVVFLAGQFREHVLMPSRGADGYVIDHNDREAARFFFEQAGTPLVERLGKGTVNSFFCDSLEVFGHNWTGKIYEEFERRRGYSLKPYIYALWGNIQGMTEEIRYDFHKTMSELTIENFFRVMTEWCHEMGSTSRIQAHGTWGDVLEAYGAADIPEGETFSAWDKYSVNTVHRRIASSAGHVYHKKIISNESFTWLRSPRFTETPEQIKIAADSIFVDGMNQIVNHGYTYARREGEGEQLSFYASSHICHTNPWWKYYGKLGRYINRVCDFLQRGEPVSDICIYLPQHDIWAENPLGDIHMCMKLEERLETAVIDRIAQSGYWFDYVNDDVLCRWKEFPYKTLLIMEADRMPEETAESIREFAEAGNLVICTDRLPSKGCGYRRGEDKGRRIADIFRQMTDQGLIHLAENKRDALFMLLEEKVHPDLKVEKGAEDIGYVHRRDGKADIYFVANMSQRDWDTRLSVYGERRAFCILDPMEGKAVCPRDYERTEKGTDIEIHFLQGQSFLLIFDSELPESEKDRNSLVWFDTKELDSKWHLEVPEKNFSCYLEKLEGFEKLEELKYYSGEAVYRTEINMSARDLSADCIILEAEQVGCAAGITVNGLQAGQWIQKPYVLNIKEYLHIGRNEIKICVSNLLINRVLDPAWKVEDYQGTVIDEWPYFTEPLNKERRKRLSNRSEKELIKEPFPSGLIGKAKLRLCHMEECSDNL</sequence>
<evidence type="ECO:0000313" key="1">
    <source>
        <dbReference type="EMBL" id="ODR49721.1"/>
    </source>
</evidence>
<evidence type="ECO:0000313" key="3">
    <source>
        <dbReference type="Proteomes" id="UP000094271"/>
    </source>
</evidence>
<dbReference type="PANTHER" id="PTHR36848:SF2">
    <property type="entry name" value="SECRETED PROTEIN"/>
    <property type="match status" value="1"/>
</dbReference>
<dbReference type="SUPFAM" id="SSF49785">
    <property type="entry name" value="Galactose-binding domain-like"/>
    <property type="match status" value="1"/>
</dbReference>
<comment type="caution">
    <text evidence="1">The sequence shown here is derived from an EMBL/GenBank/DDBJ whole genome shotgun (WGS) entry which is preliminary data.</text>
</comment>
<dbReference type="Proteomes" id="UP000094271">
    <property type="component" value="Unassembled WGS sequence"/>
</dbReference>
<organism evidence="1 3">
    <name type="scientific">Eisenbergiella tayi</name>
    <dbReference type="NCBI Taxonomy" id="1432052"/>
    <lineage>
        <taxon>Bacteria</taxon>
        <taxon>Bacillati</taxon>
        <taxon>Bacillota</taxon>
        <taxon>Clostridia</taxon>
        <taxon>Lachnospirales</taxon>
        <taxon>Lachnospiraceae</taxon>
        <taxon>Eisenbergiella</taxon>
    </lineage>
</organism>
<reference evidence="2 4" key="1">
    <citation type="submission" date="2016-08" db="EMBL/GenBank/DDBJ databases">
        <title>Characterization of Isolates of Eisenbergiella tayi Derived from Blood Cultures, Using Whole Genome Sequencing.</title>
        <authorList>
            <person name="Bernier A.-M."/>
            <person name="Burdz T."/>
            <person name="Wiebe D."/>
            <person name="Bernard K."/>
        </authorList>
    </citation>
    <scope>NUCLEOTIDE SEQUENCE [LARGE SCALE GENOMIC DNA]</scope>
    <source>
        <strain evidence="2 4">NML120146</strain>
    </source>
</reference>
<dbReference type="InterPro" id="IPR008979">
    <property type="entry name" value="Galactose-bd-like_sf"/>
</dbReference>
<gene>
    <name evidence="1" type="ORF">BEI59_17085</name>
    <name evidence="2" type="ORF">BEI63_04630</name>
</gene>
<dbReference type="Proteomes" id="UP000094869">
    <property type="component" value="Unassembled WGS sequence"/>
</dbReference>
<accession>A0A1E3UGC4</accession>